<reference evidence="2" key="1">
    <citation type="journal article" date="2016" name="Nat. Genet.">
        <title>A high-quality carrot genome assembly provides new insights into carotenoid accumulation and asterid genome evolution.</title>
        <authorList>
            <person name="Iorizzo M."/>
            <person name="Ellison S."/>
            <person name="Senalik D."/>
            <person name="Zeng P."/>
            <person name="Satapoomin P."/>
            <person name="Huang J."/>
            <person name="Bowman M."/>
            <person name="Iovene M."/>
            <person name="Sanseverino W."/>
            <person name="Cavagnaro P."/>
            <person name="Yildiz M."/>
            <person name="Macko-Podgorni A."/>
            <person name="Moranska E."/>
            <person name="Grzebelus E."/>
            <person name="Grzebelus D."/>
            <person name="Ashrafi H."/>
            <person name="Zheng Z."/>
            <person name="Cheng S."/>
            <person name="Spooner D."/>
            <person name="Van Deynze A."/>
            <person name="Simon P."/>
        </authorList>
    </citation>
    <scope>NUCLEOTIDE SEQUENCE</scope>
    <source>
        <tissue evidence="2">Leaf</tissue>
    </source>
</reference>
<dbReference type="InterPro" id="IPR008974">
    <property type="entry name" value="TRAF-like"/>
</dbReference>
<dbReference type="EMBL" id="CP093343">
    <property type="protein sequence ID" value="WOG81470.1"/>
    <property type="molecule type" value="Genomic_DNA"/>
</dbReference>
<dbReference type="PROSITE" id="PS50144">
    <property type="entry name" value="MATH"/>
    <property type="match status" value="2"/>
</dbReference>
<dbReference type="SUPFAM" id="SSF49599">
    <property type="entry name" value="TRAF domain-like"/>
    <property type="match status" value="2"/>
</dbReference>
<dbReference type="InterPro" id="IPR002083">
    <property type="entry name" value="MATH/TRAF_dom"/>
</dbReference>
<sequence length="333" mass="38288">MCDIILIYLSPWPSSHGIYLNRVVRYLRDAPPAHYLVKIESFSRLANSGLEKCESAVFDASGYKWRLVLYPNGNTKRGGGGHISLYLAIDSDSLPLGWEAYVTYKMFVFDHHKDKYLTIQVHQIRRFHEAKKESGFDRLISLDTFNAARNGYLVDDQCVYGVEVHEVKYTGNGETFKMIEDPEDVTFDWMITDFSTMCREKLKSEKIDSEVFKCGESNWQLKLYPNGDSRSKDHLGLFLELKESPASGRKVLAEFWLVIKNQKSNYHHQVTGLYSWFSTSATEFSSDEVSRNWGWSSFMSLSDLKSESSGFIVNDTLLVQAKIKIKTEVTSFY</sequence>
<reference evidence="2" key="2">
    <citation type="submission" date="2022-03" db="EMBL/GenBank/DDBJ databases">
        <title>Draft title - Genomic analysis of global carrot germplasm unveils the trajectory of domestication and the origin of high carotenoid orange carrot.</title>
        <authorList>
            <person name="Iorizzo M."/>
            <person name="Ellison S."/>
            <person name="Senalik D."/>
            <person name="Macko-Podgorni A."/>
            <person name="Grzebelus D."/>
            <person name="Bostan H."/>
            <person name="Rolling W."/>
            <person name="Curaba J."/>
            <person name="Simon P."/>
        </authorList>
    </citation>
    <scope>NUCLEOTIDE SEQUENCE</scope>
    <source>
        <tissue evidence="2">Leaf</tissue>
    </source>
</reference>
<name>A0AAF0W0R0_DAUCS</name>
<feature type="domain" description="MATH" evidence="1">
    <location>
        <begin position="184"/>
        <end position="323"/>
    </location>
</feature>
<dbReference type="Proteomes" id="UP000077755">
    <property type="component" value="Chromosome 1"/>
</dbReference>
<dbReference type="AlphaFoldDB" id="A0AAF0W0R0"/>
<accession>A0AAF0W0R0</accession>
<organism evidence="2 3">
    <name type="scientific">Daucus carota subsp. sativus</name>
    <name type="common">Carrot</name>
    <dbReference type="NCBI Taxonomy" id="79200"/>
    <lineage>
        <taxon>Eukaryota</taxon>
        <taxon>Viridiplantae</taxon>
        <taxon>Streptophyta</taxon>
        <taxon>Embryophyta</taxon>
        <taxon>Tracheophyta</taxon>
        <taxon>Spermatophyta</taxon>
        <taxon>Magnoliopsida</taxon>
        <taxon>eudicotyledons</taxon>
        <taxon>Gunneridae</taxon>
        <taxon>Pentapetalae</taxon>
        <taxon>asterids</taxon>
        <taxon>campanulids</taxon>
        <taxon>Apiales</taxon>
        <taxon>Apiaceae</taxon>
        <taxon>Apioideae</taxon>
        <taxon>Scandiceae</taxon>
        <taxon>Daucinae</taxon>
        <taxon>Daucus</taxon>
        <taxon>Daucus sect. Daucus</taxon>
    </lineage>
</organism>
<dbReference type="PANTHER" id="PTHR46162:SF48">
    <property type="entry name" value="MATH DOMAIN-CONTAINING PROTEIN"/>
    <property type="match status" value="1"/>
</dbReference>
<evidence type="ECO:0000259" key="1">
    <source>
        <dbReference type="PROSITE" id="PS50144"/>
    </source>
</evidence>
<dbReference type="Pfam" id="PF22486">
    <property type="entry name" value="MATH_2"/>
    <property type="match status" value="2"/>
</dbReference>
<evidence type="ECO:0000313" key="2">
    <source>
        <dbReference type="EMBL" id="WOG81470.1"/>
    </source>
</evidence>
<dbReference type="CDD" id="cd00121">
    <property type="entry name" value="MATH"/>
    <property type="match status" value="2"/>
</dbReference>
<protein>
    <recommendedName>
        <fullName evidence="1">MATH domain-containing protein</fullName>
    </recommendedName>
</protein>
<dbReference type="SMART" id="SM00061">
    <property type="entry name" value="MATH"/>
    <property type="match status" value="2"/>
</dbReference>
<dbReference type="Gene3D" id="2.60.210.10">
    <property type="entry name" value="Apoptosis, Tumor Necrosis Factor Receptor Associated Protein 2, Chain A"/>
    <property type="match status" value="2"/>
</dbReference>
<gene>
    <name evidence="2" type="ORF">DCAR_0100617</name>
</gene>
<proteinExistence type="predicted"/>
<evidence type="ECO:0000313" key="3">
    <source>
        <dbReference type="Proteomes" id="UP000077755"/>
    </source>
</evidence>
<dbReference type="PANTHER" id="PTHR46162">
    <property type="entry name" value="TRAF-LIKE FAMILY PROTEIN"/>
    <property type="match status" value="1"/>
</dbReference>
<keyword evidence="3" id="KW-1185">Reference proteome</keyword>
<feature type="domain" description="MATH" evidence="1">
    <location>
        <begin position="32"/>
        <end position="164"/>
    </location>
</feature>